<keyword evidence="2" id="KW-1133">Transmembrane helix</keyword>
<organism evidence="3 4">
    <name type="scientific">Kutzneria viridogrisea</name>
    <dbReference type="NCBI Taxonomy" id="47990"/>
    <lineage>
        <taxon>Bacteria</taxon>
        <taxon>Bacillati</taxon>
        <taxon>Actinomycetota</taxon>
        <taxon>Actinomycetes</taxon>
        <taxon>Pseudonocardiales</taxon>
        <taxon>Pseudonocardiaceae</taxon>
        <taxon>Kutzneria</taxon>
    </lineage>
</organism>
<name>A0ABR6BXQ5_9PSEU</name>
<gene>
    <name evidence="3" type="ORF">BC739_008943</name>
</gene>
<feature type="region of interest" description="Disordered" evidence="1">
    <location>
        <begin position="1"/>
        <end position="264"/>
    </location>
</feature>
<feature type="transmembrane region" description="Helical" evidence="2">
    <location>
        <begin position="380"/>
        <end position="400"/>
    </location>
</feature>
<evidence type="ECO:0000256" key="2">
    <source>
        <dbReference type="SAM" id="Phobius"/>
    </source>
</evidence>
<feature type="compositionally biased region" description="Low complexity" evidence="1">
    <location>
        <begin position="117"/>
        <end position="127"/>
    </location>
</feature>
<feature type="transmembrane region" description="Helical" evidence="2">
    <location>
        <begin position="412"/>
        <end position="432"/>
    </location>
</feature>
<dbReference type="RefSeq" id="WP_182840426.1">
    <property type="nucleotide sequence ID" value="NZ_BAAABQ010000089.1"/>
</dbReference>
<feature type="compositionally biased region" description="Pro residues" evidence="1">
    <location>
        <begin position="101"/>
        <end position="116"/>
    </location>
</feature>
<evidence type="ECO:0000313" key="4">
    <source>
        <dbReference type="Proteomes" id="UP000517916"/>
    </source>
</evidence>
<feature type="region of interest" description="Disordered" evidence="1">
    <location>
        <begin position="279"/>
        <end position="298"/>
    </location>
</feature>
<accession>A0ABR6BXQ5</accession>
<sequence length="434" mass="45458">MSRESGSEHTQRTVAELLAQYGGKAEEAAPARRRRRRADEPSETAPQTIIDRVLSDSGRMLPIRDDPAEETSVSGPPVRPQQAPAPPQTPQPPQAAVQQPIRPPQAPPPVAPPPGAPAQQPSGAQPLPNRPGRPAPGRTPPPRIESSRTNLSRSDLGPRPPQGPPPGAPQGQPPAPQPTGYFRPVGPGGVDNVGDTTQHRPVPPEAGGLSARLAGAPPESATEQLPRITEEPPQAPGRPQPRRPEAVAESTQAHPGPLVDTGEHTQAHLGPLLDEDEYDSAEVTPQESTQAHPGPYVDGEYEEYEEDYEYAEGDAFAGYSVAPDAAPAGVDAPLETDEESAEEAPAASPGREWLMMAVQLGVGLVGGAALWLGFQLLWNALPAAALAAAVAVIIGLVIVVRKIRKADDLQTMVLAVLVGLIVTVSPAVLLLVGH</sequence>
<keyword evidence="2" id="KW-0472">Membrane</keyword>
<feature type="compositionally biased region" description="Pro residues" evidence="1">
    <location>
        <begin position="77"/>
        <end position="93"/>
    </location>
</feature>
<keyword evidence="4" id="KW-1185">Reference proteome</keyword>
<feature type="compositionally biased region" description="Pro residues" evidence="1">
    <location>
        <begin position="158"/>
        <end position="177"/>
    </location>
</feature>
<reference evidence="3 4" key="1">
    <citation type="submission" date="2020-08" db="EMBL/GenBank/DDBJ databases">
        <title>Genomic Encyclopedia of Archaeal and Bacterial Type Strains, Phase II (KMG-II): from individual species to whole genera.</title>
        <authorList>
            <person name="Goeker M."/>
        </authorList>
    </citation>
    <scope>NUCLEOTIDE SEQUENCE [LARGE SCALE GENOMIC DNA]</scope>
    <source>
        <strain evidence="3 4">DSM 43850</strain>
    </source>
</reference>
<keyword evidence="2" id="KW-0812">Transmembrane</keyword>
<comment type="caution">
    <text evidence="3">The sequence shown here is derived from an EMBL/GenBank/DDBJ whole genome shotgun (WGS) entry which is preliminary data.</text>
</comment>
<dbReference type="Proteomes" id="UP000517916">
    <property type="component" value="Unassembled WGS sequence"/>
</dbReference>
<evidence type="ECO:0000313" key="3">
    <source>
        <dbReference type="EMBL" id="MBA8931691.1"/>
    </source>
</evidence>
<proteinExistence type="predicted"/>
<feature type="compositionally biased region" description="Basic and acidic residues" evidence="1">
    <location>
        <begin position="1"/>
        <end position="11"/>
    </location>
</feature>
<dbReference type="EMBL" id="JACJID010000009">
    <property type="protein sequence ID" value="MBA8931691.1"/>
    <property type="molecule type" value="Genomic_DNA"/>
</dbReference>
<protein>
    <submittedName>
        <fullName evidence="3">Uncharacterized protein</fullName>
    </submittedName>
</protein>
<feature type="compositionally biased region" description="Pro residues" evidence="1">
    <location>
        <begin position="128"/>
        <end position="143"/>
    </location>
</feature>
<feature type="region of interest" description="Disordered" evidence="1">
    <location>
        <begin position="327"/>
        <end position="348"/>
    </location>
</feature>
<evidence type="ECO:0000256" key="1">
    <source>
        <dbReference type="SAM" id="MobiDB-lite"/>
    </source>
</evidence>